<keyword evidence="2" id="KW-1185">Reference proteome</keyword>
<dbReference type="Proteomes" id="UP000000311">
    <property type="component" value="Unassembled WGS sequence"/>
</dbReference>
<dbReference type="InParanoid" id="E2A3C4"/>
<name>E2A3C4_CAMFO</name>
<dbReference type="EMBL" id="GL436364">
    <property type="protein sequence ID" value="EFN72068.1"/>
    <property type="molecule type" value="Genomic_DNA"/>
</dbReference>
<evidence type="ECO:0000313" key="1">
    <source>
        <dbReference type="EMBL" id="EFN72068.1"/>
    </source>
</evidence>
<sequence length="64" mass="7241">MAPPNRPPRPGSGLSLSIRTVHTEMSSLIHSNDQLPALVQHRWSSSEITVLFSFRLNDTEIRRC</sequence>
<protein>
    <submittedName>
        <fullName evidence="1">Uncharacterized protein</fullName>
    </submittedName>
</protein>
<accession>E2A3C4</accession>
<reference evidence="1 2" key="1">
    <citation type="journal article" date="2010" name="Science">
        <title>Genomic comparison of the ants Camponotus floridanus and Harpegnathos saltator.</title>
        <authorList>
            <person name="Bonasio R."/>
            <person name="Zhang G."/>
            <person name="Ye C."/>
            <person name="Mutti N.S."/>
            <person name="Fang X."/>
            <person name="Qin N."/>
            <person name="Donahue G."/>
            <person name="Yang P."/>
            <person name="Li Q."/>
            <person name="Li C."/>
            <person name="Zhang P."/>
            <person name="Huang Z."/>
            <person name="Berger S.L."/>
            <person name="Reinberg D."/>
            <person name="Wang J."/>
            <person name="Liebig J."/>
        </authorList>
    </citation>
    <scope>NUCLEOTIDE SEQUENCE [LARGE SCALE GENOMIC DNA]</scope>
    <source>
        <strain evidence="2">C129</strain>
    </source>
</reference>
<evidence type="ECO:0000313" key="2">
    <source>
        <dbReference type="Proteomes" id="UP000000311"/>
    </source>
</evidence>
<organism evidence="2">
    <name type="scientific">Camponotus floridanus</name>
    <name type="common">Florida carpenter ant</name>
    <dbReference type="NCBI Taxonomy" id="104421"/>
    <lineage>
        <taxon>Eukaryota</taxon>
        <taxon>Metazoa</taxon>
        <taxon>Ecdysozoa</taxon>
        <taxon>Arthropoda</taxon>
        <taxon>Hexapoda</taxon>
        <taxon>Insecta</taxon>
        <taxon>Pterygota</taxon>
        <taxon>Neoptera</taxon>
        <taxon>Endopterygota</taxon>
        <taxon>Hymenoptera</taxon>
        <taxon>Apocrita</taxon>
        <taxon>Aculeata</taxon>
        <taxon>Formicoidea</taxon>
        <taxon>Formicidae</taxon>
        <taxon>Formicinae</taxon>
        <taxon>Camponotus</taxon>
    </lineage>
</organism>
<gene>
    <name evidence="1" type="ORF">EAG_13801</name>
</gene>
<proteinExistence type="predicted"/>
<dbReference type="AlphaFoldDB" id="E2A3C4"/>